<dbReference type="FunFam" id="3.40.720.10:FF:000017">
    <property type="entry name" value="Predicted protein"/>
    <property type="match status" value="1"/>
</dbReference>
<dbReference type="InterPro" id="IPR004245">
    <property type="entry name" value="DUF229"/>
</dbReference>
<reference evidence="2" key="1">
    <citation type="submission" date="2011-05" db="EMBL/GenBank/DDBJ databases">
        <authorList>
            <person name="Richards S.R."/>
            <person name="Qu J."/>
            <person name="Jiang H."/>
            <person name="Jhangiani S.N."/>
            <person name="Agravi P."/>
            <person name="Goodspeed R."/>
            <person name="Gross S."/>
            <person name="Mandapat C."/>
            <person name="Jackson L."/>
            <person name="Mathew T."/>
            <person name="Pu L."/>
            <person name="Thornton R."/>
            <person name="Saada N."/>
            <person name="Wilczek-Boney K.B."/>
            <person name="Lee S."/>
            <person name="Kovar C."/>
            <person name="Wu Y."/>
            <person name="Scherer S.E."/>
            <person name="Worley K.C."/>
            <person name="Muzny D.M."/>
            <person name="Gibbs R."/>
        </authorList>
    </citation>
    <scope>NUCLEOTIDE SEQUENCE</scope>
    <source>
        <strain evidence="2">Brora</strain>
    </source>
</reference>
<dbReference type="EMBL" id="JH431520">
    <property type="status" value="NOT_ANNOTATED_CDS"/>
    <property type="molecule type" value="Genomic_DNA"/>
</dbReference>
<dbReference type="CDD" id="cd16021">
    <property type="entry name" value="ALP_like"/>
    <property type="match status" value="1"/>
</dbReference>
<dbReference type="STRING" id="126957.T1IU56"/>
<dbReference type="PhylomeDB" id="T1IU56"/>
<dbReference type="eggNOG" id="ENOG502RJX6">
    <property type="taxonomic scope" value="Eukaryota"/>
</dbReference>
<accession>T1IU56</accession>
<dbReference type="Pfam" id="PF02995">
    <property type="entry name" value="DUF229"/>
    <property type="match status" value="1"/>
</dbReference>
<dbReference type="Gene3D" id="3.40.720.10">
    <property type="entry name" value="Alkaline Phosphatase, subunit A"/>
    <property type="match status" value="1"/>
</dbReference>
<organism evidence="1 2">
    <name type="scientific">Strigamia maritima</name>
    <name type="common">European centipede</name>
    <name type="synonym">Geophilus maritimus</name>
    <dbReference type="NCBI Taxonomy" id="126957"/>
    <lineage>
        <taxon>Eukaryota</taxon>
        <taxon>Metazoa</taxon>
        <taxon>Ecdysozoa</taxon>
        <taxon>Arthropoda</taxon>
        <taxon>Myriapoda</taxon>
        <taxon>Chilopoda</taxon>
        <taxon>Pleurostigmophora</taxon>
        <taxon>Geophilomorpha</taxon>
        <taxon>Linotaeniidae</taxon>
        <taxon>Strigamia</taxon>
    </lineage>
</organism>
<protein>
    <recommendedName>
        <fullName evidence="3">Sulfatase N-terminal domain-containing protein</fullName>
    </recommendedName>
</protein>
<proteinExistence type="predicted"/>
<dbReference type="Proteomes" id="UP000014500">
    <property type="component" value="Unassembled WGS sequence"/>
</dbReference>
<reference evidence="1" key="2">
    <citation type="submission" date="2015-02" db="UniProtKB">
        <authorList>
            <consortium name="EnsemblMetazoa"/>
        </authorList>
    </citation>
    <scope>IDENTIFICATION</scope>
</reference>
<dbReference type="PANTHER" id="PTHR10974:SF1">
    <property type="entry name" value="FI08016P-RELATED"/>
    <property type="match status" value="1"/>
</dbReference>
<keyword evidence="2" id="KW-1185">Reference proteome</keyword>
<evidence type="ECO:0000313" key="1">
    <source>
        <dbReference type="EnsemblMetazoa" id="SMAR004674-PA"/>
    </source>
</evidence>
<dbReference type="AlphaFoldDB" id="T1IU56"/>
<dbReference type="SUPFAM" id="SSF53649">
    <property type="entry name" value="Alkaline phosphatase-like"/>
    <property type="match status" value="1"/>
</dbReference>
<name>T1IU56_STRMM</name>
<dbReference type="HOGENOM" id="CLU_018076_0_0_1"/>
<evidence type="ECO:0000313" key="2">
    <source>
        <dbReference type="Proteomes" id="UP000014500"/>
    </source>
</evidence>
<dbReference type="PANTHER" id="PTHR10974">
    <property type="entry name" value="FI08016P-RELATED"/>
    <property type="match status" value="1"/>
</dbReference>
<dbReference type="GO" id="GO:0005615">
    <property type="term" value="C:extracellular space"/>
    <property type="evidence" value="ECO:0007669"/>
    <property type="project" value="TreeGrafter"/>
</dbReference>
<dbReference type="InterPro" id="IPR017850">
    <property type="entry name" value="Alkaline_phosphatase_core_sf"/>
</dbReference>
<sequence>MSNSIPKTRLYTELLPFIQEKPKVEERCDKIFEKWRQETKSVIRERLSVTFVGIDSTSRHNMIRQMNKTYNFLRSNNNIIDLKGFIKLADNTFVNVVPLLTGLFVEECWNETMHNVPLDYLNIIWKDFSDKGYRTFYAEDCPDIAAFNYVKSGFAKQPTDYYMRPFYLAVSDSDVNKAEANCHNSRPEATVNLQYLLDFLTTFKTKPTFAYLFNSCLSHWSLNSIGQGDDLYLDFLQQYNKNLLHNNSILIVFSDHGIRFGDIRNTYVGKLEERMPFVFIQFPEWFREKYPKLWKNLRVNQNRLTTFLDLYETLKQILHFTGEATEPDTNNRGLSLFSEIPPERTCKNAAILPHWCTCHEKKSVALNDSHVVASAKLIAEELNRELMSEGKKCAYLTVHEIKDARTSGLSEEILRFQHSRNDVINRKVIYGNKSSGVWEYLVTMSVKPSGAILEGTVKYLEGLDSYKLTGDVSRINKYGNQSHCVTSEHLKKFCFCI</sequence>
<dbReference type="OMA" id="HWCLCLE"/>
<dbReference type="EnsemblMetazoa" id="SMAR004674-RA">
    <property type="protein sequence ID" value="SMAR004674-PA"/>
    <property type="gene ID" value="SMAR004674"/>
</dbReference>
<evidence type="ECO:0008006" key="3">
    <source>
        <dbReference type="Google" id="ProtNLM"/>
    </source>
</evidence>